<sequence length="641" mass="71635">MEMNDTSSDSQQNKIDKETVSILYRNLPPGLAVAFISAVAIVFVFFGDERDSTKLWWLLALTVSCLQRIVDLLLFRRATRSSSNFNAQKYQRRFSIGCIASAVIWSSYPFLLYQGATVNEQTTSMIVMTGLSGGAATTLAAHKLTSISFIFILMVPYSLILLISSSVHHHGLGVIGLCAALALAVMAKMNTQLLLNSIKLKFANTDLLDKMEEKVEQRSRQIYELSHKDPLTGLLNRAAFLDAFKGISNSPENQHCALLFIDLDGYKLVNDGMGHTAGDQIMKSVAQRITESCAESPLICRWGGDEFLVLHPYVSKTKTLKLANKLIENLSYPYPVTAQSSANIGATIGISIYPEQGLEQEMLIQRADMAMYQQKKTEKGKARFFDDNLQSQLLRELHIRNCMLNAIGSNEFYVLFQPIIDRSNESIAFIEALARWTLDEDPISPAEFIPVAEQHGLIKSLGGQLFEQALTESKAFIEASPATKLCFNVSINQLHDAHFAKLITRSLELTEFPPEKLVLEMTETAMAEDKSIILKQLQQLRSMGVQIAIDDFGTGYSSLAYMQNFEIDLIKLDRSFITQLDNEQTSIIKAVTELSKAFHFDVIAEGIELEEQADSLLALNIQLHQGFLYHKPMTINQIENL</sequence>
<feature type="transmembrane region" description="Helical" evidence="1">
    <location>
        <begin position="55"/>
        <end position="75"/>
    </location>
</feature>
<dbReference type="OrthoDB" id="9813903at2"/>
<keyword evidence="1" id="KW-0472">Membrane</keyword>
<dbReference type="EMBL" id="SNXC01000001">
    <property type="protein sequence ID" value="TDP01916.1"/>
    <property type="molecule type" value="Genomic_DNA"/>
</dbReference>
<feature type="transmembrane region" description="Helical" evidence="1">
    <location>
        <begin position="22"/>
        <end position="43"/>
    </location>
</feature>
<dbReference type="CDD" id="cd01949">
    <property type="entry name" value="GGDEF"/>
    <property type="match status" value="1"/>
</dbReference>
<feature type="domain" description="EAL" evidence="2">
    <location>
        <begin position="396"/>
        <end position="641"/>
    </location>
</feature>
<dbReference type="Gene3D" id="3.20.20.450">
    <property type="entry name" value="EAL domain"/>
    <property type="match status" value="1"/>
</dbReference>
<dbReference type="AlphaFoldDB" id="A0A4R6MK77"/>
<feature type="transmembrane region" description="Helical" evidence="1">
    <location>
        <begin position="170"/>
        <end position="187"/>
    </location>
</feature>
<dbReference type="InterPro" id="IPR043128">
    <property type="entry name" value="Rev_trsase/Diguanyl_cyclase"/>
</dbReference>
<gene>
    <name evidence="4" type="ORF">DFP79_0093</name>
</gene>
<evidence type="ECO:0000313" key="5">
    <source>
        <dbReference type="Proteomes" id="UP000294656"/>
    </source>
</evidence>
<feature type="transmembrane region" description="Helical" evidence="1">
    <location>
        <begin position="96"/>
        <end position="116"/>
    </location>
</feature>
<feature type="domain" description="GGDEF" evidence="3">
    <location>
        <begin position="254"/>
        <end position="387"/>
    </location>
</feature>
<dbReference type="NCBIfam" id="TIGR00254">
    <property type="entry name" value="GGDEF"/>
    <property type="match status" value="1"/>
</dbReference>
<keyword evidence="1" id="KW-0812">Transmembrane</keyword>
<keyword evidence="5" id="KW-1185">Reference proteome</keyword>
<dbReference type="PANTHER" id="PTHR44757">
    <property type="entry name" value="DIGUANYLATE CYCLASE DGCP"/>
    <property type="match status" value="1"/>
</dbReference>
<protein>
    <submittedName>
        <fullName evidence="4">Diguanylate cyclase (GGDEF)-like protein</fullName>
    </submittedName>
</protein>
<proteinExistence type="predicted"/>
<keyword evidence="1" id="KW-1133">Transmembrane helix</keyword>
<evidence type="ECO:0000259" key="2">
    <source>
        <dbReference type="PROSITE" id="PS50883"/>
    </source>
</evidence>
<evidence type="ECO:0000313" key="4">
    <source>
        <dbReference type="EMBL" id="TDP01916.1"/>
    </source>
</evidence>
<name>A0A4R6MK77_9GAMM</name>
<dbReference type="Pfam" id="PF00563">
    <property type="entry name" value="EAL"/>
    <property type="match status" value="1"/>
</dbReference>
<dbReference type="Gene3D" id="3.30.70.270">
    <property type="match status" value="1"/>
</dbReference>
<dbReference type="InterPro" id="IPR052155">
    <property type="entry name" value="Biofilm_reg_signaling"/>
</dbReference>
<dbReference type="InterPro" id="IPR000160">
    <property type="entry name" value="GGDEF_dom"/>
</dbReference>
<comment type="caution">
    <text evidence="4">The sequence shown here is derived from an EMBL/GenBank/DDBJ whole genome shotgun (WGS) entry which is preliminary data.</text>
</comment>
<dbReference type="PANTHER" id="PTHR44757:SF2">
    <property type="entry name" value="BIOFILM ARCHITECTURE MAINTENANCE PROTEIN MBAA"/>
    <property type="match status" value="1"/>
</dbReference>
<dbReference type="PROSITE" id="PS50883">
    <property type="entry name" value="EAL"/>
    <property type="match status" value="1"/>
</dbReference>
<dbReference type="SUPFAM" id="SSF55073">
    <property type="entry name" value="Nucleotide cyclase"/>
    <property type="match status" value="1"/>
</dbReference>
<reference evidence="4 5" key="1">
    <citation type="submission" date="2019-03" db="EMBL/GenBank/DDBJ databases">
        <title>Genomic Encyclopedia of Type Strains, Phase III (KMG-III): the genomes of soil and plant-associated and newly described type strains.</title>
        <authorList>
            <person name="Whitman W."/>
        </authorList>
    </citation>
    <scope>NUCLEOTIDE SEQUENCE [LARGE SCALE GENOMIC DNA]</scope>
    <source>
        <strain evidence="4 5">CECT 7378</strain>
    </source>
</reference>
<organism evidence="4 5">
    <name type="scientific">Marinomonas balearica</name>
    <dbReference type="NCBI Taxonomy" id="491947"/>
    <lineage>
        <taxon>Bacteria</taxon>
        <taxon>Pseudomonadati</taxon>
        <taxon>Pseudomonadota</taxon>
        <taxon>Gammaproteobacteria</taxon>
        <taxon>Oceanospirillales</taxon>
        <taxon>Oceanospirillaceae</taxon>
        <taxon>Marinomonas</taxon>
    </lineage>
</organism>
<dbReference type="InterPro" id="IPR001633">
    <property type="entry name" value="EAL_dom"/>
</dbReference>
<dbReference type="Proteomes" id="UP000294656">
    <property type="component" value="Unassembled WGS sequence"/>
</dbReference>
<dbReference type="Pfam" id="PF00990">
    <property type="entry name" value="GGDEF"/>
    <property type="match status" value="1"/>
</dbReference>
<dbReference type="PROSITE" id="PS50887">
    <property type="entry name" value="GGDEF"/>
    <property type="match status" value="1"/>
</dbReference>
<dbReference type="InterPro" id="IPR035919">
    <property type="entry name" value="EAL_sf"/>
</dbReference>
<dbReference type="InterPro" id="IPR029787">
    <property type="entry name" value="Nucleotide_cyclase"/>
</dbReference>
<dbReference type="CDD" id="cd01948">
    <property type="entry name" value="EAL"/>
    <property type="match status" value="1"/>
</dbReference>
<evidence type="ECO:0000259" key="3">
    <source>
        <dbReference type="PROSITE" id="PS50887"/>
    </source>
</evidence>
<accession>A0A4R6MK77</accession>
<feature type="transmembrane region" description="Helical" evidence="1">
    <location>
        <begin position="147"/>
        <end position="164"/>
    </location>
</feature>
<dbReference type="SMART" id="SM00052">
    <property type="entry name" value="EAL"/>
    <property type="match status" value="1"/>
</dbReference>
<dbReference type="SUPFAM" id="SSF141868">
    <property type="entry name" value="EAL domain-like"/>
    <property type="match status" value="1"/>
</dbReference>
<evidence type="ECO:0000256" key="1">
    <source>
        <dbReference type="SAM" id="Phobius"/>
    </source>
</evidence>
<dbReference type="SMART" id="SM00267">
    <property type="entry name" value="GGDEF"/>
    <property type="match status" value="1"/>
</dbReference>